<dbReference type="PROSITE" id="PS51707">
    <property type="entry name" value="CYTH"/>
    <property type="match status" value="1"/>
</dbReference>
<proteinExistence type="predicted"/>
<accession>A0ABQ2GWS9</accession>
<dbReference type="InterPro" id="IPR023577">
    <property type="entry name" value="CYTH_domain"/>
</dbReference>
<dbReference type="InterPro" id="IPR008173">
    <property type="entry name" value="Adenylyl_cyclase_CyaB"/>
</dbReference>
<dbReference type="SUPFAM" id="SSF55154">
    <property type="entry name" value="CYTH-like phosphatases"/>
    <property type="match status" value="1"/>
</dbReference>
<keyword evidence="3" id="KW-1185">Reference proteome</keyword>
<comment type="caution">
    <text evidence="2">The sequence shown here is derived from an EMBL/GenBank/DDBJ whole genome shotgun (WGS) entry which is preliminary data.</text>
</comment>
<protein>
    <recommendedName>
        <fullName evidence="1">CYTH domain-containing protein</fullName>
    </recommendedName>
</protein>
<sequence length="96" mass="10593">MSETHDPDGLRAVLANALGITGRVRKLRKVFTVNGVEVHLDQVEGIGAFIELEVEFGAHLSEEAATAKTLEAFDYFNLEAKDLVSEAYTDLLDPRF</sequence>
<dbReference type="RefSeq" id="WP_188866966.1">
    <property type="nucleotide sequence ID" value="NZ_BMNW01000006.1"/>
</dbReference>
<dbReference type="Gene3D" id="2.40.320.10">
    <property type="entry name" value="Hypothetical Protein Pfu-838710-001"/>
    <property type="match status" value="1"/>
</dbReference>
<name>A0ABQ2GWS9_9PSED</name>
<evidence type="ECO:0000313" key="3">
    <source>
        <dbReference type="Proteomes" id="UP000616499"/>
    </source>
</evidence>
<dbReference type="Proteomes" id="UP000616499">
    <property type="component" value="Unassembled WGS sequence"/>
</dbReference>
<dbReference type="InterPro" id="IPR033469">
    <property type="entry name" value="CYTH-like_dom_sf"/>
</dbReference>
<dbReference type="EMBL" id="BMNW01000006">
    <property type="protein sequence ID" value="GGM17321.1"/>
    <property type="molecule type" value="Genomic_DNA"/>
</dbReference>
<dbReference type="PANTHER" id="PTHR21028">
    <property type="entry name" value="SI:CH211-156B7.4"/>
    <property type="match status" value="1"/>
</dbReference>
<reference evidence="3" key="1">
    <citation type="journal article" date="2019" name="Int. J. Syst. Evol. Microbiol.">
        <title>The Global Catalogue of Microorganisms (GCM) 10K type strain sequencing project: providing services to taxonomists for standard genome sequencing and annotation.</title>
        <authorList>
            <consortium name="The Broad Institute Genomics Platform"/>
            <consortium name="The Broad Institute Genome Sequencing Center for Infectious Disease"/>
            <person name="Wu L."/>
            <person name="Ma J."/>
        </authorList>
    </citation>
    <scope>NUCLEOTIDE SEQUENCE [LARGE SCALE GENOMIC DNA]</scope>
    <source>
        <strain evidence="3">JCM 13501</strain>
    </source>
</reference>
<evidence type="ECO:0000259" key="1">
    <source>
        <dbReference type="PROSITE" id="PS51707"/>
    </source>
</evidence>
<gene>
    <name evidence="2" type="ORF">GCM10009425_30400</name>
</gene>
<dbReference type="Pfam" id="PF01928">
    <property type="entry name" value="CYTH"/>
    <property type="match status" value="1"/>
</dbReference>
<feature type="domain" description="CYTH" evidence="1">
    <location>
        <begin position="1"/>
        <end position="94"/>
    </location>
</feature>
<evidence type="ECO:0000313" key="2">
    <source>
        <dbReference type="EMBL" id="GGM17321.1"/>
    </source>
</evidence>
<dbReference type="PANTHER" id="PTHR21028:SF2">
    <property type="entry name" value="CYTH DOMAIN-CONTAINING PROTEIN"/>
    <property type="match status" value="1"/>
</dbReference>
<organism evidence="2 3">
    <name type="scientific">Pseudomonas asuensis</name>
    <dbReference type="NCBI Taxonomy" id="1825787"/>
    <lineage>
        <taxon>Bacteria</taxon>
        <taxon>Pseudomonadati</taxon>
        <taxon>Pseudomonadota</taxon>
        <taxon>Gammaproteobacteria</taxon>
        <taxon>Pseudomonadales</taxon>
        <taxon>Pseudomonadaceae</taxon>
        <taxon>Pseudomonas</taxon>
    </lineage>
</organism>